<evidence type="ECO:0000313" key="2">
    <source>
        <dbReference type="EMBL" id="KAF7305890.1"/>
    </source>
</evidence>
<dbReference type="InterPro" id="IPR018608">
    <property type="entry name" value="Gti1/Pac2"/>
</dbReference>
<evidence type="ECO:0000313" key="3">
    <source>
        <dbReference type="Proteomes" id="UP000613580"/>
    </source>
</evidence>
<dbReference type="Pfam" id="PF09729">
    <property type="entry name" value="Gti1_Pac2"/>
    <property type="match status" value="1"/>
</dbReference>
<dbReference type="EMBL" id="JACAZE010000009">
    <property type="protein sequence ID" value="KAF7305890.1"/>
    <property type="molecule type" value="Genomic_DNA"/>
</dbReference>
<sequence>MQHPTCTGIRVRTPADAHVIFHAVSLGVLPMITRRLDTDERRAIQSGCVFVWEERGGPNTEPMGVSTGANRPPYAICFSLGIERWTDSIRWGPSRVREEFLFYHEREPDAIDIDLSYDSEAASPLGYTPTHALLRENLIKQTYSVFVETAHGRRKWHLIAYFTQDSVDYLRTVEDVPQLACIRVPPGMYKSARRRPGQGPIQPVARQQSQMPPPPPYGLPPAYEPYGYPGHPSHPHAHPTVYAPYPVPAARALFPIPPVTAPPVITTSVSPPGFPLGPATISPDPGPKPGLGPGPKRARSVPRHSSSPPLFSTFAAASSSANPSPSSSPNDLPPLEFLESIPPPCRHPLDEKALMSFFPGLN</sequence>
<reference evidence="2" key="1">
    <citation type="submission" date="2020-05" db="EMBL/GenBank/DDBJ databases">
        <title>Mycena genomes resolve the evolution of fungal bioluminescence.</title>
        <authorList>
            <person name="Tsai I.J."/>
        </authorList>
    </citation>
    <scope>NUCLEOTIDE SEQUENCE</scope>
    <source>
        <strain evidence="2">110903Hualien_Pintung</strain>
    </source>
</reference>
<dbReference type="PANTHER" id="PTHR28027:SF1">
    <property type="entry name" value="CAMP INDEPENDENT REGULATORY PROTEIN (AFU_ORTHOLOGUE AFUA_3G09640)"/>
    <property type="match status" value="1"/>
</dbReference>
<accession>A0A8H6SXT8</accession>
<evidence type="ECO:0000256" key="1">
    <source>
        <dbReference type="SAM" id="MobiDB-lite"/>
    </source>
</evidence>
<dbReference type="AlphaFoldDB" id="A0A8H6SXT8"/>
<organism evidence="2 3">
    <name type="scientific">Mycena chlorophos</name>
    <name type="common">Agaric fungus</name>
    <name type="synonym">Agaricus chlorophos</name>
    <dbReference type="NCBI Taxonomy" id="658473"/>
    <lineage>
        <taxon>Eukaryota</taxon>
        <taxon>Fungi</taxon>
        <taxon>Dikarya</taxon>
        <taxon>Basidiomycota</taxon>
        <taxon>Agaricomycotina</taxon>
        <taxon>Agaricomycetes</taxon>
        <taxon>Agaricomycetidae</taxon>
        <taxon>Agaricales</taxon>
        <taxon>Marasmiineae</taxon>
        <taxon>Mycenaceae</taxon>
        <taxon>Mycena</taxon>
    </lineage>
</organism>
<feature type="region of interest" description="Disordered" evidence="1">
    <location>
        <begin position="191"/>
        <end position="218"/>
    </location>
</feature>
<proteinExistence type="predicted"/>
<protein>
    <submittedName>
        <fullName evidence="2">Uncharacterized protein</fullName>
    </submittedName>
</protein>
<keyword evidence="3" id="KW-1185">Reference proteome</keyword>
<feature type="region of interest" description="Disordered" evidence="1">
    <location>
        <begin position="275"/>
        <end position="344"/>
    </location>
</feature>
<gene>
    <name evidence="2" type="ORF">HMN09_00743200</name>
</gene>
<dbReference type="PANTHER" id="PTHR28027">
    <property type="entry name" value="TRANSCRIPTIONAL REGULATOR MIT1"/>
    <property type="match status" value="1"/>
</dbReference>
<feature type="compositionally biased region" description="Low complexity" evidence="1">
    <location>
        <begin position="305"/>
        <end position="334"/>
    </location>
</feature>
<comment type="caution">
    <text evidence="2">The sequence shown here is derived from an EMBL/GenBank/DDBJ whole genome shotgun (WGS) entry which is preliminary data.</text>
</comment>
<dbReference type="OrthoDB" id="5572844at2759"/>
<dbReference type="GO" id="GO:0003677">
    <property type="term" value="F:DNA binding"/>
    <property type="evidence" value="ECO:0007669"/>
    <property type="project" value="TreeGrafter"/>
</dbReference>
<dbReference type="Proteomes" id="UP000613580">
    <property type="component" value="Unassembled WGS sequence"/>
</dbReference>
<name>A0A8H6SXT8_MYCCL</name>
<dbReference type="PRINTS" id="PR01217">
    <property type="entry name" value="PRICHEXTENSN"/>
</dbReference>